<keyword evidence="1" id="KW-1133">Transmembrane helix</keyword>
<gene>
    <name evidence="3" type="ORF">SAMN05216337_10082</name>
</gene>
<protein>
    <submittedName>
        <fullName evidence="3">Uncharacterized membrane protein YqiK, contains Band7/PHB/SPFH domain</fullName>
    </submittedName>
</protein>
<feature type="domain" description="Band 7" evidence="2">
    <location>
        <begin position="283"/>
        <end position="501"/>
    </location>
</feature>
<accession>A0A1G6S7U0</accession>
<evidence type="ECO:0000256" key="1">
    <source>
        <dbReference type="SAM" id="Phobius"/>
    </source>
</evidence>
<dbReference type="Proteomes" id="UP000199245">
    <property type="component" value="Unassembled WGS sequence"/>
</dbReference>
<feature type="transmembrane region" description="Helical" evidence="1">
    <location>
        <begin position="12"/>
        <end position="31"/>
    </location>
</feature>
<dbReference type="EMBL" id="FMZW01000008">
    <property type="protein sequence ID" value="SDD12990.1"/>
    <property type="molecule type" value="Genomic_DNA"/>
</dbReference>
<reference evidence="3 4" key="1">
    <citation type="submission" date="2016-10" db="EMBL/GenBank/DDBJ databases">
        <authorList>
            <person name="de Groot N.N."/>
        </authorList>
    </citation>
    <scope>NUCLEOTIDE SEQUENCE [LARGE SCALE GENOMIC DNA]</scope>
    <source>
        <strain evidence="3 4">R5</strain>
    </source>
</reference>
<dbReference type="PIRSF" id="PIRSF035261">
    <property type="entry name" value="UCP035261"/>
    <property type="match status" value="1"/>
</dbReference>
<evidence type="ECO:0000259" key="2">
    <source>
        <dbReference type="Pfam" id="PF01145"/>
    </source>
</evidence>
<evidence type="ECO:0000313" key="3">
    <source>
        <dbReference type="EMBL" id="SDD12990.1"/>
    </source>
</evidence>
<keyword evidence="1" id="KW-0472">Membrane</keyword>
<dbReference type="Pfam" id="PF01145">
    <property type="entry name" value="Band_7"/>
    <property type="match status" value="1"/>
</dbReference>
<sequence length="669" mass="73274">MDFLAFLNGSGLTQPAIWTAVVIGLLILLRVSNVFRYIPNNQVGIVEKLWSMKGSIDDGFIALNGEAGYEPEVLRGGLHVMFPFMYRIHRSDLVTVGQGKIAYVFARDGAPLEPSQVLGANDTEDKSDFQDARRFLLGGGQKGPQRKILREGTYAINTTQFAVITDERVYGHALSERERGVLESMQLTIAERWGFAPVVLAADHDLVGTVTVHDGPSLPPGEIIAPEVGIELHDEATFHNNFQEPEKFLRGGGYRGRQLQVIVEGTWYINRLFATVEAVPKTVIPVGNVGVVIFYTGPRTDDVSGEQYRHGELVLNGSRGVWKDPLLPGKYAFNTYAGKIEIIPTVNFILKWMRGEVGAMKLDENLSEISLITKDAFEPTLPLSVVMHIDYKKAPMIIQRFGDVKKLVEQTLDPMVSAFFKNIAQKMTLIELLQNRAAIQAEAAHDMKAKFESYSLDLQEVLIGTPRAATGDHTIENILIQLRSRQIAREQIETYQEQEKAAVQERALNEAKATAAAQTALTQSLIQVKVNENEGAAALARAQKDAETRKVTAAAVGEQSRLEGQGEADRVLAVGTANAQATKLSVDAYGGPEYRPAEQNFAKFADALTRINQPLVPQFLMSGGQGAESNSAGLIPTAMLSSMFGQMMPGALEKLKDEAPKAARKANGQ</sequence>
<keyword evidence="1" id="KW-0812">Transmembrane</keyword>
<dbReference type="InterPro" id="IPR001107">
    <property type="entry name" value="Band_7"/>
</dbReference>
<evidence type="ECO:0000313" key="4">
    <source>
        <dbReference type="Proteomes" id="UP000199245"/>
    </source>
</evidence>
<organism evidence="3 4">
    <name type="scientific">Bradyrhizobium brasilense</name>
    <dbReference type="NCBI Taxonomy" id="1419277"/>
    <lineage>
        <taxon>Bacteria</taxon>
        <taxon>Pseudomonadati</taxon>
        <taxon>Pseudomonadota</taxon>
        <taxon>Alphaproteobacteria</taxon>
        <taxon>Hyphomicrobiales</taxon>
        <taxon>Nitrobacteraceae</taxon>
        <taxon>Bradyrhizobium</taxon>
    </lineage>
</organism>
<dbReference type="AlphaFoldDB" id="A0A1G6S7U0"/>
<name>A0A1G6S7U0_9BRAD</name>
<dbReference type="InterPro" id="IPR017037">
    <property type="entry name" value="UCP035261"/>
</dbReference>
<dbReference type="RefSeq" id="WP_092082182.1">
    <property type="nucleotide sequence ID" value="NZ_FMZW01000008.1"/>
</dbReference>
<proteinExistence type="predicted"/>